<dbReference type="GO" id="GO:0006412">
    <property type="term" value="P:translation"/>
    <property type="evidence" value="ECO:0007669"/>
    <property type="project" value="InterPro"/>
</dbReference>
<dbReference type="GO" id="GO:0005737">
    <property type="term" value="C:cytoplasm"/>
    <property type="evidence" value="ECO:0007669"/>
    <property type="project" value="UniProtKB-ARBA"/>
</dbReference>
<protein>
    <recommendedName>
        <fullName evidence="5">Ribosomal protein S15</fullName>
    </recommendedName>
</protein>
<evidence type="ECO:0008006" key="5">
    <source>
        <dbReference type="Google" id="ProtNLM"/>
    </source>
</evidence>
<dbReference type="SUPFAM" id="SSF47060">
    <property type="entry name" value="S15/NS1 RNA-binding domain"/>
    <property type="match status" value="1"/>
</dbReference>
<reference evidence="4" key="1">
    <citation type="submission" date="2021-01" db="EMBL/GenBank/DDBJ databases">
        <authorList>
            <person name="Corre E."/>
            <person name="Pelletier E."/>
            <person name="Niang G."/>
            <person name="Scheremetjew M."/>
            <person name="Finn R."/>
            <person name="Kale V."/>
            <person name="Holt S."/>
            <person name="Cochrane G."/>
            <person name="Meng A."/>
            <person name="Brown T."/>
            <person name="Cohen L."/>
        </authorList>
    </citation>
    <scope>NUCLEOTIDE SEQUENCE</scope>
    <source>
        <strain evidence="4">CCMP3346</strain>
    </source>
</reference>
<dbReference type="InterPro" id="IPR009068">
    <property type="entry name" value="uS15_NS1_RNA-bd_sf"/>
</dbReference>
<evidence type="ECO:0000256" key="1">
    <source>
        <dbReference type="ARBA" id="ARBA00008434"/>
    </source>
</evidence>
<accession>A0A7S1K0P0</accession>
<dbReference type="AlphaFoldDB" id="A0A7S1K0P0"/>
<dbReference type="InterPro" id="IPR005290">
    <property type="entry name" value="Ribosomal_uS15_bac-type"/>
</dbReference>
<dbReference type="PANTHER" id="PTHR23321">
    <property type="entry name" value="RIBOSOMAL PROTEIN S15, BACTERIAL AND ORGANELLAR"/>
    <property type="match status" value="1"/>
</dbReference>
<evidence type="ECO:0000256" key="2">
    <source>
        <dbReference type="ARBA" id="ARBA00022980"/>
    </source>
</evidence>
<dbReference type="GO" id="GO:1990904">
    <property type="term" value="C:ribonucleoprotein complex"/>
    <property type="evidence" value="ECO:0007669"/>
    <property type="project" value="UniProtKB-KW"/>
</dbReference>
<gene>
    <name evidence="4" type="ORF">VBRA1451_LOCUS15053</name>
</gene>
<evidence type="ECO:0000256" key="3">
    <source>
        <dbReference type="ARBA" id="ARBA00023274"/>
    </source>
</evidence>
<comment type="similarity">
    <text evidence="1">Belongs to the universal ribosomal protein uS15 family.</text>
</comment>
<evidence type="ECO:0000313" key="4">
    <source>
        <dbReference type="EMBL" id="CAD9059983.1"/>
    </source>
</evidence>
<sequence length="308" mass="36425">MMLRTVEHLWSGSPLCRNSLQPLTQPAEARYRLEARRFIARTKAFKFTGVVARKTHVPKTQWYLQAEREFLDERARIPDGYIKRLTPADIGSLSPEMRQSLHLKCAKRMDVATWRKWAMARKYQRGPTDINSPAVSLCFLTEKILNLRRHIIQNPKDHIKKRSMSKFLNRRARVMKCLYKKDFELYKQVCADLKVTPVRFATPDSRDRQRCISQIGMDGDRCKFLIRMKLWKSRNRPRAIRVADGKEIRYTRHPMEEPPLDWNKARPHPPVVSRQWPYGVREERLRGDYVIYNPTEPGVGYCPVPMLY</sequence>
<keyword evidence="2" id="KW-0689">Ribosomal protein</keyword>
<dbReference type="Gene3D" id="1.10.287.10">
    <property type="entry name" value="S15/NS1, RNA-binding"/>
    <property type="match status" value="1"/>
</dbReference>
<dbReference type="SMART" id="SM01387">
    <property type="entry name" value="Ribosomal_S15"/>
    <property type="match status" value="1"/>
</dbReference>
<dbReference type="EMBL" id="HBGB01025885">
    <property type="protein sequence ID" value="CAD9059983.1"/>
    <property type="molecule type" value="Transcribed_RNA"/>
</dbReference>
<dbReference type="Pfam" id="PF00312">
    <property type="entry name" value="Ribosomal_S15"/>
    <property type="match status" value="1"/>
</dbReference>
<proteinExistence type="inferred from homology"/>
<keyword evidence="3" id="KW-0687">Ribonucleoprotein</keyword>
<dbReference type="PANTHER" id="PTHR23321:SF26">
    <property type="entry name" value="SMALL RIBOSOMAL SUBUNIT PROTEIN US15M"/>
    <property type="match status" value="1"/>
</dbReference>
<dbReference type="GO" id="GO:0003735">
    <property type="term" value="F:structural constituent of ribosome"/>
    <property type="evidence" value="ECO:0007669"/>
    <property type="project" value="InterPro"/>
</dbReference>
<organism evidence="4">
    <name type="scientific">Vitrella brassicaformis</name>
    <dbReference type="NCBI Taxonomy" id="1169539"/>
    <lineage>
        <taxon>Eukaryota</taxon>
        <taxon>Sar</taxon>
        <taxon>Alveolata</taxon>
        <taxon>Colpodellida</taxon>
        <taxon>Vitrellaceae</taxon>
        <taxon>Vitrella</taxon>
    </lineage>
</organism>
<dbReference type="InterPro" id="IPR000589">
    <property type="entry name" value="Ribosomal_uS15"/>
</dbReference>
<dbReference type="GO" id="GO:0005840">
    <property type="term" value="C:ribosome"/>
    <property type="evidence" value="ECO:0007669"/>
    <property type="project" value="UniProtKB-KW"/>
</dbReference>
<name>A0A7S1K0P0_9ALVE</name>